<dbReference type="PROSITE" id="PS50887">
    <property type="entry name" value="GGDEF"/>
    <property type="match status" value="1"/>
</dbReference>
<dbReference type="SUPFAM" id="SSF141868">
    <property type="entry name" value="EAL domain-like"/>
    <property type="match status" value="1"/>
</dbReference>
<reference evidence="3 4" key="1">
    <citation type="submission" date="2020-08" db="EMBL/GenBank/DDBJ databases">
        <title>Exploring microbial biodiversity for novel pathways involved in the catabolism of aromatic compounds derived from lignin.</title>
        <authorList>
            <person name="Elkins J."/>
        </authorList>
    </citation>
    <scope>NUCLEOTIDE SEQUENCE [LARGE SCALE GENOMIC DNA]</scope>
    <source>
        <strain evidence="3 4">B1D3A</strain>
    </source>
</reference>
<proteinExistence type="predicted"/>
<dbReference type="Pfam" id="PF00990">
    <property type="entry name" value="GGDEF"/>
    <property type="match status" value="1"/>
</dbReference>
<sequence>MGCAARPFQRRRLMKQVQIPRDGSAVRPAGMDLPAPGPANETWLARACEMIEHTALGEWAFDPRKDLDVEPEPLRHALAKLMERVSTLLRASEHAALTDPATALPNRVGFRRLVEAAIHDGAAGATVASLIQLSLDSFKKISDRLGYAEGDRLLQLAADRLRLMADLFSELHPQHSRPVIARLGGDEFAIFIAGEVPASDLQDLAVRCLQLIEEPFDLGGLGLPAAISASAGIARMPEDAQDFERLMAKASLAMHEAKASGGNRVCVCHPQIIELARARARLEAELRVGLQRGELEFAFQPKLPTAPHTRPSAEALIRWRHPEQGLLLPGAFLPLAVESRLIVEIGRWTLLEGMRIARKWAEQGNACLLSLNITAQDIRQPDFVDFIRASLAQTNAPAELLEFEITESMVMEDSPLLAERLLEIRSLGIRIAIDDFGTGYSNLARLLHLPIDCIKIDRTLVTDIVGRSDYQTVVRTFVNLAEGLGFDVIAEGVETTAQAALLRGMGCHALQGFAIAPPLHEVDFLAWLEEPYMANAYLPRAR</sequence>
<dbReference type="CDD" id="cd01948">
    <property type="entry name" value="EAL"/>
    <property type="match status" value="1"/>
</dbReference>
<dbReference type="InterPro" id="IPR029787">
    <property type="entry name" value="Nucleotide_cyclase"/>
</dbReference>
<dbReference type="Gene3D" id="3.30.70.270">
    <property type="match status" value="1"/>
</dbReference>
<dbReference type="SMART" id="SM00267">
    <property type="entry name" value="GGDEF"/>
    <property type="match status" value="1"/>
</dbReference>
<dbReference type="InterPro" id="IPR043128">
    <property type="entry name" value="Rev_trsase/Diguanyl_cyclase"/>
</dbReference>
<name>A0ABR6NDT7_9SPHN</name>
<dbReference type="Pfam" id="PF00563">
    <property type="entry name" value="EAL"/>
    <property type="match status" value="1"/>
</dbReference>
<evidence type="ECO:0000313" key="3">
    <source>
        <dbReference type="EMBL" id="MBB5985443.1"/>
    </source>
</evidence>
<organism evidence="3 4">
    <name type="scientific">Sphingobium lignivorans</name>
    <dbReference type="NCBI Taxonomy" id="2735886"/>
    <lineage>
        <taxon>Bacteria</taxon>
        <taxon>Pseudomonadati</taxon>
        <taxon>Pseudomonadota</taxon>
        <taxon>Alphaproteobacteria</taxon>
        <taxon>Sphingomonadales</taxon>
        <taxon>Sphingomonadaceae</taxon>
        <taxon>Sphingobium</taxon>
    </lineage>
</organism>
<dbReference type="PANTHER" id="PTHR33121:SF70">
    <property type="entry name" value="SIGNALING PROTEIN YKOW"/>
    <property type="match status" value="1"/>
</dbReference>
<protein>
    <submittedName>
        <fullName evidence="3">Diguanylate cyclase (GGDEF)-like protein</fullName>
    </submittedName>
</protein>
<dbReference type="NCBIfam" id="TIGR00254">
    <property type="entry name" value="GGDEF"/>
    <property type="match status" value="1"/>
</dbReference>
<dbReference type="PROSITE" id="PS50883">
    <property type="entry name" value="EAL"/>
    <property type="match status" value="1"/>
</dbReference>
<keyword evidence="4" id="KW-1185">Reference proteome</keyword>
<feature type="domain" description="EAL" evidence="1">
    <location>
        <begin position="279"/>
        <end position="532"/>
    </location>
</feature>
<dbReference type="Gene3D" id="3.20.20.450">
    <property type="entry name" value="EAL domain"/>
    <property type="match status" value="1"/>
</dbReference>
<dbReference type="PANTHER" id="PTHR33121">
    <property type="entry name" value="CYCLIC DI-GMP PHOSPHODIESTERASE PDEF"/>
    <property type="match status" value="1"/>
</dbReference>
<dbReference type="CDD" id="cd01949">
    <property type="entry name" value="GGDEF"/>
    <property type="match status" value="1"/>
</dbReference>
<dbReference type="InterPro" id="IPR001633">
    <property type="entry name" value="EAL_dom"/>
</dbReference>
<dbReference type="InterPro" id="IPR000160">
    <property type="entry name" value="GGDEF_dom"/>
</dbReference>
<gene>
    <name evidence="3" type="ORF">HNP60_001417</name>
</gene>
<dbReference type="InterPro" id="IPR035919">
    <property type="entry name" value="EAL_sf"/>
</dbReference>
<dbReference type="EMBL" id="JACHKA010000001">
    <property type="protein sequence ID" value="MBB5985443.1"/>
    <property type="molecule type" value="Genomic_DNA"/>
</dbReference>
<feature type="domain" description="GGDEF" evidence="2">
    <location>
        <begin position="126"/>
        <end position="270"/>
    </location>
</feature>
<dbReference type="InterPro" id="IPR050706">
    <property type="entry name" value="Cyclic-di-GMP_PDE-like"/>
</dbReference>
<dbReference type="Proteomes" id="UP001138540">
    <property type="component" value="Unassembled WGS sequence"/>
</dbReference>
<accession>A0ABR6NDT7</accession>
<comment type="caution">
    <text evidence="3">The sequence shown here is derived from an EMBL/GenBank/DDBJ whole genome shotgun (WGS) entry which is preliminary data.</text>
</comment>
<dbReference type="RefSeq" id="WP_184151857.1">
    <property type="nucleotide sequence ID" value="NZ_JACHKA010000001.1"/>
</dbReference>
<evidence type="ECO:0000259" key="1">
    <source>
        <dbReference type="PROSITE" id="PS50883"/>
    </source>
</evidence>
<dbReference type="SMART" id="SM00052">
    <property type="entry name" value="EAL"/>
    <property type="match status" value="1"/>
</dbReference>
<evidence type="ECO:0000313" key="4">
    <source>
        <dbReference type="Proteomes" id="UP001138540"/>
    </source>
</evidence>
<dbReference type="SUPFAM" id="SSF55073">
    <property type="entry name" value="Nucleotide cyclase"/>
    <property type="match status" value="1"/>
</dbReference>
<evidence type="ECO:0000259" key="2">
    <source>
        <dbReference type="PROSITE" id="PS50887"/>
    </source>
</evidence>